<dbReference type="InterPro" id="IPR039657">
    <property type="entry name" value="Dimethylallyltransferase"/>
</dbReference>
<dbReference type="Pfam" id="PF01715">
    <property type="entry name" value="IPPT"/>
    <property type="match status" value="1"/>
</dbReference>
<dbReference type="GO" id="GO:0005524">
    <property type="term" value="F:ATP binding"/>
    <property type="evidence" value="ECO:0007669"/>
    <property type="project" value="UniProtKB-UniRule"/>
</dbReference>
<feature type="binding site" evidence="10">
    <location>
        <begin position="14"/>
        <end position="21"/>
    </location>
    <ligand>
        <name>ATP</name>
        <dbReference type="ChEBI" id="CHEBI:30616"/>
    </ligand>
</feature>
<keyword evidence="7 10" id="KW-0067">ATP-binding</keyword>
<keyword evidence="6 10" id="KW-0547">Nucleotide-binding</keyword>
<comment type="catalytic activity">
    <reaction evidence="9 10 11">
        <text>adenosine(37) in tRNA + dimethylallyl diphosphate = N(6)-dimethylallyladenosine(37) in tRNA + diphosphate</text>
        <dbReference type="Rhea" id="RHEA:26482"/>
        <dbReference type="Rhea" id="RHEA-COMP:10162"/>
        <dbReference type="Rhea" id="RHEA-COMP:10375"/>
        <dbReference type="ChEBI" id="CHEBI:33019"/>
        <dbReference type="ChEBI" id="CHEBI:57623"/>
        <dbReference type="ChEBI" id="CHEBI:74411"/>
        <dbReference type="ChEBI" id="CHEBI:74415"/>
        <dbReference type="EC" id="2.5.1.75"/>
    </reaction>
</comment>
<dbReference type="GO" id="GO:0052381">
    <property type="term" value="F:tRNA dimethylallyltransferase activity"/>
    <property type="evidence" value="ECO:0007669"/>
    <property type="project" value="UniProtKB-UniRule"/>
</dbReference>
<evidence type="ECO:0000256" key="6">
    <source>
        <dbReference type="ARBA" id="ARBA00022741"/>
    </source>
</evidence>
<feature type="binding site" evidence="10">
    <location>
        <begin position="16"/>
        <end position="21"/>
    </location>
    <ligand>
        <name>substrate</name>
    </ligand>
</feature>
<name>A0AAV5B3V0_9ACTN</name>
<dbReference type="InterPro" id="IPR018022">
    <property type="entry name" value="IPT"/>
</dbReference>
<comment type="subunit">
    <text evidence="10">Monomer.</text>
</comment>
<dbReference type="EMBL" id="BQKC01000001">
    <property type="protein sequence ID" value="GJM55286.1"/>
    <property type="molecule type" value="Genomic_DNA"/>
</dbReference>
<comment type="caution">
    <text evidence="10">Lacks conserved residue(s) required for the propagation of feature annotation.</text>
</comment>
<sequence>MTGGLPGPVACVCGPTASGKSAVADLVASSMGCPVVSVDAMQVYRSMDIGTAKTPVAERRAELLMVDVAGFDEPYSAALFQRDARRCVDRSLETAGCAVLCGGTGLYLDAVIDEMDFPSGDAASGPRARYEAVARERGPEALWTLLRDRDPESAAAVHPNNVRRVVRALELADQGESYAERTRHLRHRDPHYAARTWALVPERETLYARIDRRVDEMFAAGLVDEVRALDEAGIRRSATASQAIGYKEVLAALDGLCTLDEAREQVKRSTRRYAKRQLSWIRRDGRATVVPMGETTVEGAAALVTDDLRRSVEAGR</sequence>
<evidence type="ECO:0000256" key="2">
    <source>
        <dbReference type="ARBA" id="ARBA00003213"/>
    </source>
</evidence>
<dbReference type="Gene3D" id="3.40.50.300">
    <property type="entry name" value="P-loop containing nucleotide triphosphate hydrolases"/>
    <property type="match status" value="1"/>
</dbReference>
<feature type="site" description="Interaction with substrate tRNA" evidence="10">
    <location>
        <position position="104"/>
    </location>
</feature>
<accession>A0AAV5B3V0</accession>
<evidence type="ECO:0000256" key="5">
    <source>
        <dbReference type="ARBA" id="ARBA00022694"/>
    </source>
</evidence>
<dbReference type="SUPFAM" id="SSF52540">
    <property type="entry name" value="P-loop containing nucleoside triphosphate hydrolases"/>
    <property type="match status" value="1"/>
</dbReference>
<gene>
    <name evidence="10 14" type="primary">miaA</name>
    <name evidence="14" type="ORF">ATOP_09410</name>
</gene>
<organism evidence="14 15">
    <name type="scientific">Granulimonas faecalis</name>
    <dbReference type="NCBI Taxonomy" id="2894155"/>
    <lineage>
        <taxon>Bacteria</taxon>
        <taxon>Bacillati</taxon>
        <taxon>Actinomycetota</taxon>
        <taxon>Coriobacteriia</taxon>
        <taxon>Coriobacteriales</taxon>
        <taxon>Kribbibacteriaceae</taxon>
        <taxon>Granulimonas</taxon>
    </lineage>
</organism>
<evidence type="ECO:0000256" key="1">
    <source>
        <dbReference type="ARBA" id="ARBA00001946"/>
    </source>
</evidence>
<keyword evidence="4 10" id="KW-0808">Transferase</keyword>
<comment type="similarity">
    <text evidence="3 10 13">Belongs to the IPP transferase family.</text>
</comment>
<evidence type="ECO:0000313" key="15">
    <source>
        <dbReference type="Proteomes" id="UP001055025"/>
    </source>
</evidence>
<dbReference type="GO" id="GO:0006400">
    <property type="term" value="P:tRNA modification"/>
    <property type="evidence" value="ECO:0007669"/>
    <property type="project" value="TreeGrafter"/>
</dbReference>
<evidence type="ECO:0000256" key="8">
    <source>
        <dbReference type="ARBA" id="ARBA00022842"/>
    </source>
</evidence>
<dbReference type="HAMAP" id="MF_00185">
    <property type="entry name" value="IPP_trans"/>
    <property type="match status" value="1"/>
</dbReference>
<dbReference type="PANTHER" id="PTHR11088">
    <property type="entry name" value="TRNA DIMETHYLALLYLTRANSFERASE"/>
    <property type="match status" value="1"/>
</dbReference>
<comment type="function">
    <text evidence="2 10 12">Catalyzes the transfer of a dimethylallyl group onto the adenine at position 37 in tRNAs that read codons beginning with uridine, leading to the formation of N6-(dimethylallyl)adenosine (i(6)A).</text>
</comment>
<evidence type="ECO:0000256" key="4">
    <source>
        <dbReference type="ARBA" id="ARBA00022679"/>
    </source>
</evidence>
<evidence type="ECO:0000256" key="7">
    <source>
        <dbReference type="ARBA" id="ARBA00022840"/>
    </source>
</evidence>
<comment type="caution">
    <text evidence="14">The sequence shown here is derived from an EMBL/GenBank/DDBJ whole genome shotgun (WGS) entry which is preliminary data.</text>
</comment>
<evidence type="ECO:0000256" key="3">
    <source>
        <dbReference type="ARBA" id="ARBA00005842"/>
    </source>
</evidence>
<evidence type="ECO:0000256" key="11">
    <source>
        <dbReference type="RuleBase" id="RU003783"/>
    </source>
</evidence>
<dbReference type="InterPro" id="IPR027417">
    <property type="entry name" value="P-loop_NTPase"/>
</dbReference>
<feature type="site" description="Interaction with substrate tRNA" evidence="10">
    <location>
        <position position="127"/>
    </location>
</feature>
<proteinExistence type="inferred from homology"/>
<evidence type="ECO:0000256" key="10">
    <source>
        <dbReference type="HAMAP-Rule" id="MF_00185"/>
    </source>
</evidence>
<keyword evidence="5 10" id="KW-0819">tRNA processing</keyword>
<keyword evidence="15" id="KW-1185">Reference proteome</keyword>
<comment type="cofactor">
    <cofactor evidence="1 10">
        <name>Mg(2+)</name>
        <dbReference type="ChEBI" id="CHEBI:18420"/>
    </cofactor>
</comment>
<reference evidence="14" key="1">
    <citation type="journal article" date="2022" name="Int. J. Syst. Evol. Microbiol.">
        <title>Granulimonas faecalis gen. nov., sp. nov., and Leptogranulimonas caecicola gen. nov., sp. nov., novel lactate-producing Atopobiaceae bacteria isolated from mouse intestines, and an emended description of the family Atopobiaceae.</title>
        <authorList>
            <person name="Morinaga K."/>
            <person name="Kusada H."/>
            <person name="Sakamoto S."/>
            <person name="Murakami T."/>
            <person name="Toyoda A."/>
            <person name="Mori H."/>
            <person name="Meng X.Y."/>
            <person name="Takashino M."/>
            <person name="Murotomi K."/>
            <person name="Tamaki H."/>
        </authorList>
    </citation>
    <scope>NUCLEOTIDE SEQUENCE</scope>
    <source>
        <strain evidence="14">OPF53</strain>
    </source>
</reference>
<dbReference type="PANTHER" id="PTHR11088:SF60">
    <property type="entry name" value="TRNA DIMETHYLALLYLTRANSFERASE"/>
    <property type="match status" value="1"/>
</dbReference>
<evidence type="ECO:0000256" key="13">
    <source>
        <dbReference type="RuleBase" id="RU003785"/>
    </source>
</evidence>
<evidence type="ECO:0000256" key="9">
    <source>
        <dbReference type="ARBA" id="ARBA00049563"/>
    </source>
</evidence>
<dbReference type="RefSeq" id="WP_265590765.1">
    <property type="nucleotide sequence ID" value="NZ_BQKC01000001.1"/>
</dbReference>
<dbReference type="EC" id="2.5.1.75" evidence="10"/>
<dbReference type="AlphaFoldDB" id="A0AAV5B3V0"/>
<evidence type="ECO:0000313" key="14">
    <source>
        <dbReference type="EMBL" id="GJM55286.1"/>
    </source>
</evidence>
<dbReference type="Gene3D" id="1.10.20.140">
    <property type="match status" value="1"/>
</dbReference>
<dbReference type="NCBIfam" id="TIGR00174">
    <property type="entry name" value="miaA"/>
    <property type="match status" value="1"/>
</dbReference>
<protein>
    <recommendedName>
        <fullName evidence="10">tRNA dimethylallyltransferase</fullName>
        <ecNumber evidence="10">2.5.1.75</ecNumber>
    </recommendedName>
    <alternativeName>
        <fullName evidence="10">Dimethylallyl diphosphate:tRNA dimethylallyltransferase</fullName>
        <shortName evidence="10">DMAPP:tRNA dimethylallyltransferase</shortName>
        <shortName evidence="10">DMATase</shortName>
    </alternativeName>
    <alternativeName>
        <fullName evidence="10">Isopentenyl-diphosphate:tRNA isopentenyltransferase</fullName>
        <shortName evidence="10">IPP transferase</shortName>
        <shortName evidence="10">IPPT</shortName>
        <shortName evidence="10">IPTase</shortName>
    </alternativeName>
</protein>
<keyword evidence="8 10" id="KW-0460">Magnesium</keyword>
<dbReference type="Proteomes" id="UP001055025">
    <property type="component" value="Unassembled WGS sequence"/>
</dbReference>
<evidence type="ECO:0000256" key="12">
    <source>
        <dbReference type="RuleBase" id="RU003784"/>
    </source>
</evidence>